<dbReference type="SUPFAM" id="SSF51045">
    <property type="entry name" value="WW domain"/>
    <property type="match status" value="1"/>
</dbReference>
<dbReference type="CDD" id="cd00030">
    <property type="entry name" value="C2"/>
    <property type="match status" value="1"/>
</dbReference>
<feature type="domain" description="WW" evidence="2">
    <location>
        <begin position="759"/>
        <end position="792"/>
    </location>
</feature>
<dbReference type="SMART" id="SM00456">
    <property type="entry name" value="WW"/>
    <property type="match status" value="1"/>
</dbReference>
<sequence>MSVLSQMITEREEAAVHTPTSSRSLDHRLRFASPYKDEILRILDIIASQLETDVHKRLEGKHGRSRPDSDPDPDIADAASDGSGSPWEVSSGSDSDDELDHDGPGTDKGVLPTNNTANQVLEATQMAIKCLYMIPLRKPAPMDRLKDKFVESRNPSPHSFYDQLYICDKFPALEPLVQTRLARMITRRRELLEYRLRHSEKLTLRPTDSADMKDTNDTSQDAETVDDATNNDIVISDDVKENIEKPLRGPLTQFTKATTVRVDPNSLPLLLKDGFAQMQFATSSALEDDTRTSVAGSRATRELRIEVPLRPKQSDGTFAKLFKCNYCYLPVQIETDRAWREHVLADLQPFVCTHASCQLGDYLFDNAEAWYRHESEHHRVEFFCKIPGHDAFMSQSRFREHLKNDHKMVLGPSADELEICRRPLKALSGICNLCQSHTSNMKRHVSRHLRQIAVFSLPRADYYTGDDEDDKRDQSSRAIGYSAGQSIPDSSKAFGTFSSHSSRDNVPHPNGSIAPHSGRRQSTISIAQEEEYLSRLDPESAGDSNNIPPDSVPLSWDQIDAYGVINARDGRSEHPPNMLPRFGPHDKTHHNHRDFEDNPVAREQPLLTSPSTTWTSPAVQGQPYPYHNLRVTGSPDTFAVLKINGLQVGKTTTKRRTVNPDCLRIGDEIKLLRPGAGSKRMPKVLKSQCSLLTSGRKYDTTEEVVHQDLEGYVDAGGRTYKAAGKAILHLSTDLAVPLNTHRRESGVFSTAIPLRKDEPALPAGWECRLDIDGREYYVDHNTRTTSWLRPDDTGSVGSRPGTARSGSRPKDPEHTDATSQRSTEDEVRRIIRERQQVLKANGGRLRITEGGKPGIETTIPYLGIGTGGVDDLTAGDQEPSAHVVSDSPSKAEYNIYDRAFDAEIERIRNRG</sequence>
<feature type="compositionally biased region" description="Basic and acidic residues" evidence="1">
    <location>
        <begin position="57"/>
        <end position="69"/>
    </location>
</feature>
<dbReference type="InterPro" id="IPR001202">
    <property type="entry name" value="WW_dom"/>
</dbReference>
<dbReference type="PROSITE" id="PS50020">
    <property type="entry name" value="WW_DOMAIN_2"/>
    <property type="match status" value="1"/>
</dbReference>
<dbReference type="Proteomes" id="UP001301769">
    <property type="component" value="Unassembled WGS sequence"/>
</dbReference>
<evidence type="ECO:0000313" key="4">
    <source>
        <dbReference type="Proteomes" id="UP001301769"/>
    </source>
</evidence>
<dbReference type="Gene3D" id="2.20.70.10">
    <property type="match status" value="1"/>
</dbReference>
<name>A0AAN6XXY5_9PEZI</name>
<dbReference type="EMBL" id="MU858220">
    <property type="protein sequence ID" value="KAK4208983.1"/>
    <property type="molecule type" value="Genomic_DNA"/>
</dbReference>
<gene>
    <name evidence="3" type="ORF">QBC37DRAFT_451412</name>
</gene>
<comment type="caution">
    <text evidence="3">The sequence shown here is derived from an EMBL/GenBank/DDBJ whole genome shotgun (WGS) entry which is preliminary data.</text>
</comment>
<feature type="compositionally biased region" description="Basic and acidic residues" evidence="1">
    <location>
        <begin position="808"/>
        <end position="827"/>
    </location>
</feature>
<feature type="region of interest" description="Disordered" evidence="1">
    <location>
        <begin position="1"/>
        <end position="24"/>
    </location>
</feature>
<reference evidence="3" key="2">
    <citation type="submission" date="2023-05" db="EMBL/GenBank/DDBJ databases">
        <authorList>
            <consortium name="Lawrence Berkeley National Laboratory"/>
            <person name="Steindorff A."/>
            <person name="Hensen N."/>
            <person name="Bonometti L."/>
            <person name="Westerberg I."/>
            <person name="Brannstrom I.O."/>
            <person name="Guillou S."/>
            <person name="Cros-Aarteil S."/>
            <person name="Calhoun S."/>
            <person name="Haridas S."/>
            <person name="Kuo A."/>
            <person name="Mondo S."/>
            <person name="Pangilinan J."/>
            <person name="Riley R."/>
            <person name="Labutti K."/>
            <person name="Andreopoulos B."/>
            <person name="Lipzen A."/>
            <person name="Chen C."/>
            <person name="Yanf M."/>
            <person name="Daum C."/>
            <person name="Ng V."/>
            <person name="Clum A."/>
            <person name="Ohm R."/>
            <person name="Martin F."/>
            <person name="Silar P."/>
            <person name="Natvig D."/>
            <person name="Lalanne C."/>
            <person name="Gautier V."/>
            <person name="Ament-Velasquez S.L."/>
            <person name="Kruys A."/>
            <person name="Hutchinson M.I."/>
            <person name="Powell A.J."/>
            <person name="Barry K."/>
            <person name="Miller A.N."/>
            <person name="Grigoriev I.V."/>
            <person name="Debuchy R."/>
            <person name="Gladieux P."/>
            <person name="Thoren M.H."/>
            <person name="Johannesson H."/>
        </authorList>
    </citation>
    <scope>NUCLEOTIDE SEQUENCE</scope>
    <source>
        <strain evidence="3">PSN293</strain>
    </source>
</reference>
<feature type="region of interest" description="Disordered" evidence="1">
    <location>
        <begin position="481"/>
        <end position="521"/>
    </location>
</feature>
<feature type="compositionally biased region" description="Basic and acidic residues" evidence="1">
    <location>
        <begin position="206"/>
        <end position="216"/>
    </location>
</feature>
<evidence type="ECO:0000259" key="2">
    <source>
        <dbReference type="PROSITE" id="PS50020"/>
    </source>
</evidence>
<dbReference type="PROSITE" id="PS01159">
    <property type="entry name" value="WW_DOMAIN_1"/>
    <property type="match status" value="1"/>
</dbReference>
<dbReference type="CDD" id="cd00201">
    <property type="entry name" value="WW"/>
    <property type="match status" value="1"/>
</dbReference>
<organism evidence="3 4">
    <name type="scientific">Rhypophila decipiens</name>
    <dbReference type="NCBI Taxonomy" id="261697"/>
    <lineage>
        <taxon>Eukaryota</taxon>
        <taxon>Fungi</taxon>
        <taxon>Dikarya</taxon>
        <taxon>Ascomycota</taxon>
        <taxon>Pezizomycotina</taxon>
        <taxon>Sordariomycetes</taxon>
        <taxon>Sordariomycetidae</taxon>
        <taxon>Sordariales</taxon>
        <taxon>Naviculisporaceae</taxon>
        <taxon>Rhypophila</taxon>
    </lineage>
</organism>
<feature type="compositionally biased region" description="Polar residues" evidence="1">
    <location>
        <begin position="217"/>
        <end position="227"/>
    </location>
</feature>
<feature type="region of interest" description="Disordered" evidence="1">
    <location>
        <begin position="206"/>
        <end position="227"/>
    </location>
</feature>
<dbReference type="InterPro" id="IPR036020">
    <property type="entry name" value="WW_dom_sf"/>
</dbReference>
<feature type="region of interest" description="Disordered" evidence="1">
    <location>
        <begin position="535"/>
        <end position="554"/>
    </location>
</feature>
<dbReference type="PANTHER" id="PTHR35391:SF7">
    <property type="entry name" value="C2H2-TYPE DOMAIN-CONTAINING PROTEIN"/>
    <property type="match status" value="1"/>
</dbReference>
<dbReference type="InterPro" id="IPR058925">
    <property type="entry name" value="zf-C2H2_AcuF"/>
</dbReference>
<feature type="region of interest" description="Disordered" evidence="1">
    <location>
        <begin position="785"/>
        <end position="827"/>
    </location>
</feature>
<feature type="compositionally biased region" description="Low complexity" evidence="1">
    <location>
        <begin position="76"/>
        <end position="86"/>
    </location>
</feature>
<protein>
    <recommendedName>
        <fullName evidence="2">WW domain-containing protein</fullName>
    </recommendedName>
</protein>
<reference evidence="3" key="1">
    <citation type="journal article" date="2023" name="Mol. Phylogenet. Evol.">
        <title>Genome-scale phylogeny and comparative genomics of the fungal order Sordariales.</title>
        <authorList>
            <person name="Hensen N."/>
            <person name="Bonometti L."/>
            <person name="Westerberg I."/>
            <person name="Brannstrom I.O."/>
            <person name="Guillou S."/>
            <person name="Cros-Aarteil S."/>
            <person name="Calhoun S."/>
            <person name="Haridas S."/>
            <person name="Kuo A."/>
            <person name="Mondo S."/>
            <person name="Pangilinan J."/>
            <person name="Riley R."/>
            <person name="LaButti K."/>
            <person name="Andreopoulos B."/>
            <person name="Lipzen A."/>
            <person name="Chen C."/>
            <person name="Yan M."/>
            <person name="Daum C."/>
            <person name="Ng V."/>
            <person name="Clum A."/>
            <person name="Steindorff A."/>
            <person name="Ohm R.A."/>
            <person name="Martin F."/>
            <person name="Silar P."/>
            <person name="Natvig D.O."/>
            <person name="Lalanne C."/>
            <person name="Gautier V."/>
            <person name="Ament-Velasquez S.L."/>
            <person name="Kruys A."/>
            <person name="Hutchinson M.I."/>
            <person name="Powell A.J."/>
            <person name="Barry K."/>
            <person name="Miller A.N."/>
            <person name="Grigoriev I.V."/>
            <person name="Debuchy R."/>
            <person name="Gladieux P."/>
            <person name="Hiltunen Thoren M."/>
            <person name="Johannesson H."/>
        </authorList>
    </citation>
    <scope>NUCLEOTIDE SEQUENCE</scope>
    <source>
        <strain evidence="3">PSN293</strain>
    </source>
</reference>
<dbReference type="Pfam" id="PF26082">
    <property type="entry name" value="zf-C2H2_AcuF"/>
    <property type="match status" value="1"/>
</dbReference>
<dbReference type="PANTHER" id="PTHR35391">
    <property type="entry name" value="C2H2-TYPE DOMAIN-CONTAINING PROTEIN-RELATED"/>
    <property type="match status" value="1"/>
</dbReference>
<keyword evidence="4" id="KW-1185">Reference proteome</keyword>
<accession>A0AAN6XXY5</accession>
<evidence type="ECO:0000256" key="1">
    <source>
        <dbReference type="SAM" id="MobiDB-lite"/>
    </source>
</evidence>
<dbReference type="Pfam" id="PF00397">
    <property type="entry name" value="WW"/>
    <property type="match status" value="1"/>
</dbReference>
<feature type="region of interest" description="Disordered" evidence="1">
    <location>
        <begin position="57"/>
        <end position="114"/>
    </location>
</feature>
<proteinExistence type="predicted"/>
<dbReference type="AlphaFoldDB" id="A0AAN6XXY5"/>
<evidence type="ECO:0000313" key="3">
    <source>
        <dbReference type="EMBL" id="KAK4208983.1"/>
    </source>
</evidence>